<dbReference type="EMBL" id="KE561077">
    <property type="protein sequence ID" value="EPZ33088.1"/>
    <property type="molecule type" value="Genomic_DNA"/>
</dbReference>
<reference evidence="1 3" key="1">
    <citation type="journal article" date="2013" name="Curr. Biol.">
        <title>Shared signatures of parasitism and phylogenomics unite Cryptomycota and microsporidia.</title>
        <authorList>
            <person name="James T.Y."/>
            <person name="Pelin A."/>
            <person name="Bonen L."/>
            <person name="Ahrendt S."/>
            <person name="Sain D."/>
            <person name="Corradi N."/>
            <person name="Stajich J.E."/>
        </authorList>
    </citation>
    <scope>NUCLEOTIDE SEQUENCE [LARGE SCALE GENOMIC DNA]</scope>
    <source>
        <strain evidence="1 3">CSF55</strain>
        <strain evidence="1 3">CSF55</strain>
    </source>
</reference>
<reference evidence="2" key="3">
    <citation type="submission" date="2018-08" db="EMBL/GenBank/DDBJ databases">
        <title>Leveraging single-cell genomics to expand the Fungal Tree of Life.</title>
        <authorList>
            <consortium name="DOE Joint Genome Institute"/>
            <person name="Ahrendt S.R."/>
            <person name="Quandt C.A."/>
            <person name="Ciobanu D."/>
            <person name="Clum A."/>
            <person name="Salamov A."/>
            <person name="Andreopoulos B."/>
            <person name="Cheng J.-F."/>
            <person name="Woyke T."/>
            <person name="Pelin A."/>
            <person name="Henrissat B."/>
            <person name="Reynolds N."/>
            <person name="Benny G.L."/>
            <person name="Smith M.E."/>
            <person name="James T.Y."/>
            <person name="Grigoriev I.V."/>
        </authorList>
    </citation>
    <scope>NUCLEOTIDE SEQUENCE</scope>
    <source>
        <strain evidence="2">CSF55</strain>
    </source>
</reference>
<dbReference type="STRING" id="988480.A0A075AS85"/>
<feature type="non-terminal residue" evidence="1">
    <location>
        <position position="140"/>
    </location>
</feature>
<gene>
    <name evidence="1" type="ORF">O9G_005778</name>
    <name evidence="2" type="ORF">ROZALSC1DRAFT_31231</name>
</gene>
<evidence type="ECO:0000313" key="4">
    <source>
        <dbReference type="Proteomes" id="UP000281549"/>
    </source>
</evidence>
<reference evidence="4" key="2">
    <citation type="journal article" date="2018" name="Nat. Microbiol.">
        <title>Leveraging single-cell genomics to expand the fungal tree of life.</title>
        <authorList>
            <person name="Ahrendt S.R."/>
            <person name="Quandt C.A."/>
            <person name="Ciobanu D."/>
            <person name="Clum A."/>
            <person name="Salamov A."/>
            <person name="Andreopoulos B."/>
            <person name="Cheng J.F."/>
            <person name="Woyke T."/>
            <person name="Pelin A."/>
            <person name="Henrissat B."/>
            <person name="Reynolds N.K."/>
            <person name="Benny G.L."/>
            <person name="Smith M.E."/>
            <person name="James T.Y."/>
            <person name="Grigoriev I.V."/>
        </authorList>
    </citation>
    <scope>NUCLEOTIDE SEQUENCE [LARGE SCALE GENOMIC DNA]</scope>
    <source>
        <strain evidence="4">CSF55</strain>
    </source>
</reference>
<dbReference type="HOGENOM" id="CLU_1836274_0_0_1"/>
<name>A0A075AS85_ROZAC</name>
<proteinExistence type="predicted"/>
<keyword evidence="3" id="KW-1185">Reference proteome</keyword>
<dbReference type="EMBL" id="ML006149">
    <property type="protein sequence ID" value="RKP16910.1"/>
    <property type="molecule type" value="Genomic_DNA"/>
</dbReference>
<protein>
    <submittedName>
        <fullName evidence="1">Uncharacterized protein</fullName>
    </submittedName>
</protein>
<dbReference type="AlphaFoldDB" id="A0A075AS85"/>
<dbReference type="Proteomes" id="UP000281549">
    <property type="component" value="Unassembled WGS sequence"/>
</dbReference>
<sequence length="140" mass="15463">MDTNDGFICDPSYVSHMNSFVNELNDLQLNSVTIKDRIISESKSLGYALTSKDPSCLAKIRICNYKSEIAKVGLHVLEHNHAPSDKVLPLPDNVDAAILSFVQAQMNSFQIHTALQVMYPNNQVPLTTVADDLGLISVQF</sequence>
<dbReference type="Proteomes" id="UP000030755">
    <property type="component" value="Unassembled WGS sequence"/>
</dbReference>
<evidence type="ECO:0000313" key="1">
    <source>
        <dbReference type="EMBL" id="EPZ33088.1"/>
    </source>
</evidence>
<evidence type="ECO:0000313" key="2">
    <source>
        <dbReference type="EMBL" id="RKP16910.1"/>
    </source>
</evidence>
<accession>A0A075AS85</accession>
<evidence type="ECO:0000313" key="3">
    <source>
        <dbReference type="Proteomes" id="UP000030755"/>
    </source>
</evidence>
<organism evidence="1 3">
    <name type="scientific">Rozella allomycis (strain CSF55)</name>
    <dbReference type="NCBI Taxonomy" id="988480"/>
    <lineage>
        <taxon>Eukaryota</taxon>
        <taxon>Fungi</taxon>
        <taxon>Fungi incertae sedis</taxon>
        <taxon>Cryptomycota</taxon>
        <taxon>Cryptomycota incertae sedis</taxon>
        <taxon>Rozella</taxon>
    </lineage>
</organism>